<accession>A0ABV6Z2D7</accession>
<keyword evidence="1" id="KW-0472">Membrane</keyword>
<feature type="transmembrane region" description="Helical" evidence="1">
    <location>
        <begin position="52"/>
        <end position="73"/>
    </location>
</feature>
<keyword evidence="3" id="KW-1185">Reference proteome</keyword>
<keyword evidence="1" id="KW-1133">Transmembrane helix</keyword>
<organism evidence="2 3">
    <name type="scientific">candidate division CSSED10-310 bacterium</name>
    <dbReference type="NCBI Taxonomy" id="2855610"/>
    <lineage>
        <taxon>Bacteria</taxon>
        <taxon>Bacteria division CSSED10-310</taxon>
    </lineage>
</organism>
<sequence length="110" mass="13097">MVAHGYPEANQDKIKTYRWFFYLSLIQFLAYFIIPIFLFPSRVILHIELISALTLGLVVALFFLLVNVCGLYIDRNRRSLHITMLLILGLYFSWALISWSYIERMDYILR</sequence>
<keyword evidence="1" id="KW-0812">Transmembrane</keyword>
<proteinExistence type="predicted"/>
<reference evidence="2 3" key="1">
    <citation type="submission" date="2024-09" db="EMBL/GenBank/DDBJ databases">
        <title>Laminarin stimulates single cell rates of sulfate reduction while oxygen inhibits transcriptomic activity in coastal marine sediment.</title>
        <authorList>
            <person name="Lindsay M."/>
            <person name="Orcutt B."/>
            <person name="Emerson D."/>
            <person name="Stepanauskas R."/>
            <person name="D'Angelo T."/>
        </authorList>
    </citation>
    <scope>NUCLEOTIDE SEQUENCE [LARGE SCALE GENOMIC DNA]</scope>
    <source>
        <strain evidence="2">SAG AM-311-K15</strain>
    </source>
</reference>
<comment type="caution">
    <text evidence="2">The sequence shown here is derived from an EMBL/GenBank/DDBJ whole genome shotgun (WGS) entry which is preliminary data.</text>
</comment>
<feature type="transmembrane region" description="Helical" evidence="1">
    <location>
        <begin position="79"/>
        <end position="102"/>
    </location>
</feature>
<protein>
    <submittedName>
        <fullName evidence="2">Uncharacterized protein</fullName>
    </submittedName>
</protein>
<evidence type="ECO:0000313" key="2">
    <source>
        <dbReference type="EMBL" id="MFC1852611.1"/>
    </source>
</evidence>
<evidence type="ECO:0000313" key="3">
    <source>
        <dbReference type="Proteomes" id="UP001594351"/>
    </source>
</evidence>
<dbReference type="Proteomes" id="UP001594351">
    <property type="component" value="Unassembled WGS sequence"/>
</dbReference>
<name>A0ABV6Z2D7_UNCC1</name>
<feature type="transmembrane region" description="Helical" evidence="1">
    <location>
        <begin position="20"/>
        <end position="40"/>
    </location>
</feature>
<dbReference type="EMBL" id="JBHPBY010000338">
    <property type="protein sequence ID" value="MFC1852611.1"/>
    <property type="molecule type" value="Genomic_DNA"/>
</dbReference>
<evidence type="ECO:0000256" key="1">
    <source>
        <dbReference type="SAM" id="Phobius"/>
    </source>
</evidence>
<gene>
    <name evidence="2" type="ORF">ACFL27_20630</name>
</gene>